<evidence type="ECO:0000313" key="3">
    <source>
        <dbReference type="EMBL" id="MBC3908150.1"/>
    </source>
</evidence>
<evidence type="ECO:0000313" key="4">
    <source>
        <dbReference type="Proteomes" id="UP000646911"/>
    </source>
</evidence>
<keyword evidence="4" id="KW-1185">Reference proteome</keyword>
<feature type="compositionally biased region" description="Polar residues" evidence="1">
    <location>
        <begin position="182"/>
        <end position="203"/>
    </location>
</feature>
<organism evidence="3 4">
    <name type="scientific">Undibacterium umbellatum</name>
    <dbReference type="NCBI Taxonomy" id="2762300"/>
    <lineage>
        <taxon>Bacteria</taxon>
        <taxon>Pseudomonadati</taxon>
        <taxon>Pseudomonadota</taxon>
        <taxon>Betaproteobacteria</taxon>
        <taxon>Burkholderiales</taxon>
        <taxon>Oxalobacteraceae</taxon>
        <taxon>Undibacterium</taxon>
    </lineage>
</organism>
<gene>
    <name evidence="3" type="ORF">H8L47_11340</name>
</gene>
<dbReference type="EMBL" id="JACOFX010000004">
    <property type="protein sequence ID" value="MBC3908150.1"/>
    <property type="molecule type" value="Genomic_DNA"/>
</dbReference>
<proteinExistence type="predicted"/>
<evidence type="ECO:0000256" key="2">
    <source>
        <dbReference type="SAM" id="Phobius"/>
    </source>
</evidence>
<name>A0ABR6Z8R3_9BURK</name>
<keyword evidence="2" id="KW-1133">Transmembrane helix</keyword>
<evidence type="ECO:0000256" key="1">
    <source>
        <dbReference type="SAM" id="MobiDB-lite"/>
    </source>
</evidence>
<sequence length="227" mass="24424">MKPVSKTPELASTSAIVGILGIATLAGLLYVTITDTTHTAAPIKLTQASTKLAGNTPASGKAGWNQLNPAQQKALLPLQLQWDKLDEKDKAKWLKIANRYASLAPEEQKRFHKRMESWAQLSPEQKQIARLNYSQAKKLEATQKSKQWEAYQQLPAEQKQLLASGVPPQFAKVPSPKPLADTINTALESNPASASVNEQSAASASIGADQDARSTPGFQADLTGVGK</sequence>
<dbReference type="RefSeq" id="WP_186953694.1">
    <property type="nucleotide sequence ID" value="NZ_JACOFX010000004.1"/>
</dbReference>
<dbReference type="Proteomes" id="UP000646911">
    <property type="component" value="Unassembled WGS sequence"/>
</dbReference>
<comment type="caution">
    <text evidence="3">The sequence shown here is derived from an EMBL/GenBank/DDBJ whole genome shotgun (WGS) entry which is preliminary data.</text>
</comment>
<accession>A0ABR6Z8R3</accession>
<protein>
    <submittedName>
        <fullName evidence="3">DUF3106 domain-containing protein</fullName>
    </submittedName>
</protein>
<keyword evidence="2" id="KW-0812">Transmembrane</keyword>
<feature type="region of interest" description="Disordered" evidence="1">
    <location>
        <begin position="167"/>
        <end position="227"/>
    </location>
</feature>
<feature type="transmembrane region" description="Helical" evidence="2">
    <location>
        <begin position="12"/>
        <end position="33"/>
    </location>
</feature>
<dbReference type="Pfam" id="PF11304">
    <property type="entry name" value="DUF3106"/>
    <property type="match status" value="1"/>
</dbReference>
<keyword evidence="2" id="KW-0472">Membrane</keyword>
<reference evidence="3 4" key="1">
    <citation type="submission" date="2020-08" db="EMBL/GenBank/DDBJ databases">
        <title>Novel species isolated from subtropical streams in China.</title>
        <authorList>
            <person name="Lu H."/>
        </authorList>
    </citation>
    <scope>NUCLEOTIDE SEQUENCE [LARGE SCALE GENOMIC DNA]</scope>
    <source>
        <strain evidence="3 4">NL8W</strain>
    </source>
</reference>
<dbReference type="InterPro" id="IPR021455">
    <property type="entry name" value="DUF3106"/>
</dbReference>